<evidence type="ECO:0000313" key="5">
    <source>
        <dbReference type="Proteomes" id="UP000650628"/>
    </source>
</evidence>
<evidence type="ECO:0000256" key="2">
    <source>
        <dbReference type="PROSITE-ProRule" id="PRU00703"/>
    </source>
</evidence>
<evidence type="ECO:0000259" key="3">
    <source>
        <dbReference type="PROSITE" id="PS51371"/>
    </source>
</evidence>
<organism evidence="4 5">
    <name type="scientific">Planotetraspora mira</name>
    <dbReference type="NCBI Taxonomy" id="58121"/>
    <lineage>
        <taxon>Bacteria</taxon>
        <taxon>Bacillati</taxon>
        <taxon>Actinomycetota</taxon>
        <taxon>Actinomycetes</taxon>
        <taxon>Streptosporangiales</taxon>
        <taxon>Streptosporangiaceae</taxon>
        <taxon>Planotetraspora</taxon>
    </lineage>
</organism>
<proteinExistence type="predicted"/>
<dbReference type="PROSITE" id="PS51371">
    <property type="entry name" value="CBS"/>
    <property type="match status" value="2"/>
</dbReference>
<dbReference type="EMBL" id="BOOO01000013">
    <property type="protein sequence ID" value="GII28848.1"/>
    <property type="molecule type" value="Genomic_DNA"/>
</dbReference>
<reference evidence="4 5" key="1">
    <citation type="submission" date="2021-01" db="EMBL/GenBank/DDBJ databases">
        <title>Whole genome shotgun sequence of Planotetraspora mira NBRC 15435.</title>
        <authorList>
            <person name="Komaki H."/>
            <person name="Tamura T."/>
        </authorList>
    </citation>
    <scope>NUCLEOTIDE SEQUENCE [LARGE SCALE GENOMIC DNA]</scope>
    <source>
        <strain evidence="4 5">NBRC 15435</strain>
    </source>
</reference>
<dbReference type="PANTHER" id="PTHR43080">
    <property type="entry name" value="CBS DOMAIN-CONTAINING PROTEIN CBSX3, MITOCHONDRIAL"/>
    <property type="match status" value="1"/>
</dbReference>
<sequence length="160" mass="17127">MVDQMTVETMTAADVMSRMLVTVEPDESPLMAWELMRRADLHHLPVIDAESRIVGVLRREDLACHWSGGPAEQSSVRVARLLDTQPCPCATPEMPLSAVAALMIDSDVDVVPVTGPAGTLEGLITALDVLKAVAGRATPPHGPMDVRGGLFRLEPVLPPC</sequence>
<keyword evidence="1 2" id="KW-0129">CBS domain</keyword>
<feature type="domain" description="CBS" evidence="3">
    <location>
        <begin position="16"/>
        <end position="72"/>
    </location>
</feature>
<protein>
    <recommendedName>
        <fullName evidence="3">CBS domain-containing protein</fullName>
    </recommendedName>
</protein>
<dbReference type="AlphaFoldDB" id="A0A8J3X9T1"/>
<dbReference type="InterPro" id="IPR046342">
    <property type="entry name" value="CBS_dom_sf"/>
</dbReference>
<evidence type="ECO:0000313" key="4">
    <source>
        <dbReference type="EMBL" id="GII28848.1"/>
    </source>
</evidence>
<keyword evidence="5" id="KW-1185">Reference proteome</keyword>
<dbReference type="Gene3D" id="3.10.580.10">
    <property type="entry name" value="CBS-domain"/>
    <property type="match status" value="1"/>
</dbReference>
<accession>A0A8J3X9T1</accession>
<dbReference type="PANTHER" id="PTHR43080:SF2">
    <property type="entry name" value="CBS DOMAIN-CONTAINING PROTEIN"/>
    <property type="match status" value="1"/>
</dbReference>
<dbReference type="InterPro" id="IPR000644">
    <property type="entry name" value="CBS_dom"/>
</dbReference>
<dbReference type="Pfam" id="PF00571">
    <property type="entry name" value="CBS"/>
    <property type="match status" value="2"/>
</dbReference>
<dbReference type="InterPro" id="IPR051257">
    <property type="entry name" value="Diverse_CBS-Domain"/>
</dbReference>
<gene>
    <name evidence="4" type="ORF">Pmi06nite_22900</name>
</gene>
<name>A0A8J3X9T1_9ACTN</name>
<feature type="domain" description="CBS" evidence="3">
    <location>
        <begin position="82"/>
        <end position="144"/>
    </location>
</feature>
<evidence type="ECO:0000256" key="1">
    <source>
        <dbReference type="ARBA" id="ARBA00023122"/>
    </source>
</evidence>
<dbReference type="CDD" id="cd02205">
    <property type="entry name" value="CBS_pair_SF"/>
    <property type="match status" value="1"/>
</dbReference>
<comment type="caution">
    <text evidence="4">The sequence shown here is derived from an EMBL/GenBank/DDBJ whole genome shotgun (WGS) entry which is preliminary data.</text>
</comment>
<dbReference type="Proteomes" id="UP000650628">
    <property type="component" value="Unassembled WGS sequence"/>
</dbReference>
<dbReference type="SUPFAM" id="SSF54631">
    <property type="entry name" value="CBS-domain pair"/>
    <property type="match status" value="1"/>
</dbReference>
<dbReference type="SMART" id="SM00116">
    <property type="entry name" value="CBS"/>
    <property type="match status" value="2"/>
</dbReference>